<dbReference type="GO" id="GO:0016740">
    <property type="term" value="F:transferase activity"/>
    <property type="evidence" value="ECO:0007669"/>
    <property type="project" value="UniProtKB-KW"/>
</dbReference>
<reference evidence="8 9" key="1">
    <citation type="journal article" date="2011" name="J. Bacteriol.">
        <title>Genome sequence of the 1,4-dioxane-degrading Pseudonocardia dioxanivorans strain CB1190.</title>
        <authorList>
            <person name="Sales C.M."/>
            <person name="Mahendra S."/>
            <person name="Grostern A."/>
            <person name="Parales R.E."/>
            <person name="Goodwin L.A."/>
            <person name="Woyke T."/>
            <person name="Nolan M."/>
            <person name="Lapidus A."/>
            <person name="Chertkov O."/>
            <person name="Ovchinnikova G."/>
            <person name="Sczyrba A."/>
            <person name="Alvarez-Cohen L."/>
        </authorList>
    </citation>
    <scope>NUCLEOTIDE SEQUENCE [LARGE SCALE GENOMIC DNA]</scope>
    <source>
        <strain evidence="9">ATCC 55486 / DSM 44775 / JCM 13855 / CB1190</strain>
    </source>
</reference>
<evidence type="ECO:0000259" key="7">
    <source>
        <dbReference type="PROSITE" id="PS52029"/>
    </source>
</evidence>
<dbReference type="InterPro" id="IPR005490">
    <property type="entry name" value="LD_TPept_cat_dom"/>
</dbReference>
<dbReference type="InterPro" id="IPR050979">
    <property type="entry name" value="LD-transpeptidase"/>
</dbReference>
<organism evidence="8 9">
    <name type="scientific">Pseudonocardia dioxanivorans (strain ATCC 55486 / DSM 44775 / JCM 13855 / CB1190)</name>
    <dbReference type="NCBI Taxonomy" id="675635"/>
    <lineage>
        <taxon>Bacteria</taxon>
        <taxon>Bacillati</taxon>
        <taxon>Actinomycetota</taxon>
        <taxon>Actinomycetes</taxon>
        <taxon>Pseudonocardiales</taxon>
        <taxon>Pseudonocardiaceae</taxon>
        <taxon>Pseudonocardia</taxon>
    </lineage>
</organism>
<dbReference type="Pfam" id="PF03734">
    <property type="entry name" value="YkuD"/>
    <property type="match status" value="1"/>
</dbReference>
<dbReference type="GO" id="GO:0071555">
    <property type="term" value="P:cell wall organization"/>
    <property type="evidence" value="ECO:0007669"/>
    <property type="project" value="UniProtKB-UniRule"/>
</dbReference>
<dbReference type="eggNOG" id="COG1376">
    <property type="taxonomic scope" value="Bacteria"/>
</dbReference>
<dbReference type="SUPFAM" id="SSF141523">
    <property type="entry name" value="L,D-transpeptidase catalytic domain-like"/>
    <property type="match status" value="1"/>
</dbReference>
<protein>
    <submittedName>
        <fullName evidence="8">ErfK/YbiS/YcfS/YnhG family protein</fullName>
    </submittedName>
</protein>
<dbReference type="HOGENOM" id="CLU_084709_2_1_11"/>
<proteinExistence type="predicted"/>
<feature type="active site" description="Proton donor/acceptor" evidence="6">
    <location>
        <position position="141"/>
    </location>
</feature>
<dbReference type="AlphaFoldDB" id="F4CRR9"/>
<dbReference type="InterPro" id="IPR038063">
    <property type="entry name" value="Transpep_catalytic_dom"/>
</dbReference>
<dbReference type="KEGG" id="pdx:Psed_5149"/>
<dbReference type="Gene3D" id="2.40.440.10">
    <property type="entry name" value="L,D-transpeptidase catalytic domain-like"/>
    <property type="match status" value="1"/>
</dbReference>
<evidence type="ECO:0000256" key="4">
    <source>
        <dbReference type="ARBA" id="ARBA00022984"/>
    </source>
</evidence>
<evidence type="ECO:0000313" key="9">
    <source>
        <dbReference type="Proteomes" id="UP000007809"/>
    </source>
</evidence>
<evidence type="ECO:0000256" key="6">
    <source>
        <dbReference type="PROSITE-ProRule" id="PRU01373"/>
    </source>
</evidence>
<keyword evidence="5 6" id="KW-0961">Cell wall biogenesis/degradation</keyword>
<dbReference type="GO" id="GO:0018104">
    <property type="term" value="P:peptidoglycan-protein cross-linking"/>
    <property type="evidence" value="ECO:0007669"/>
    <property type="project" value="TreeGrafter"/>
</dbReference>
<dbReference type="STRING" id="675635.Psed_5149"/>
<dbReference type="RefSeq" id="WP_013677192.1">
    <property type="nucleotide sequence ID" value="NC_015312.1"/>
</dbReference>
<evidence type="ECO:0000256" key="1">
    <source>
        <dbReference type="ARBA" id="ARBA00004752"/>
    </source>
</evidence>
<evidence type="ECO:0000256" key="5">
    <source>
        <dbReference type="ARBA" id="ARBA00023316"/>
    </source>
</evidence>
<comment type="pathway">
    <text evidence="1 6">Cell wall biogenesis; peptidoglycan biosynthesis.</text>
</comment>
<dbReference type="GO" id="GO:0071972">
    <property type="term" value="F:peptidoglycan L,D-transpeptidase activity"/>
    <property type="evidence" value="ECO:0007669"/>
    <property type="project" value="TreeGrafter"/>
</dbReference>
<dbReference type="PANTHER" id="PTHR30582">
    <property type="entry name" value="L,D-TRANSPEPTIDASE"/>
    <property type="match status" value="1"/>
</dbReference>
<keyword evidence="3 6" id="KW-0133">Cell shape</keyword>
<dbReference type="EMBL" id="CP002593">
    <property type="protein sequence ID" value="AEA27286.1"/>
    <property type="molecule type" value="Genomic_DNA"/>
</dbReference>
<dbReference type="GO" id="GO:0008360">
    <property type="term" value="P:regulation of cell shape"/>
    <property type="evidence" value="ECO:0007669"/>
    <property type="project" value="UniProtKB-UniRule"/>
</dbReference>
<keyword evidence="9" id="KW-1185">Reference proteome</keyword>
<evidence type="ECO:0000256" key="2">
    <source>
        <dbReference type="ARBA" id="ARBA00022679"/>
    </source>
</evidence>
<evidence type="ECO:0000256" key="3">
    <source>
        <dbReference type="ARBA" id="ARBA00022960"/>
    </source>
</evidence>
<evidence type="ECO:0000313" key="8">
    <source>
        <dbReference type="EMBL" id="AEA27286.1"/>
    </source>
</evidence>
<dbReference type="CDD" id="cd16913">
    <property type="entry name" value="YkuD_like"/>
    <property type="match status" value="1"/>
</dbReference>
<dbReference type="GO" id="GO:0005576">
    <property type="term" value="C:extracellular region"/>
    <property type="evidence" value="ECO:0007669"/>
    <property type="project" value="TreeGrafter"/>
</dbReference>
<sequence length="176" mass="17993">MLGRHSKATGRRSRRITALTVGAGVGLGTLLLGPAAQAAPAPAGPGAGTSAAPAGGDPALVAGTPCTVTAKACVDLATRQSWLIADGKILGGPVPIMPGAPDQPTPVGTFTVQWKDPHHVNAQGQPMPYSTFFADGGVAFHEGSLQRYSEGCVHLSHDDAVHYYDVLQVGDEVQVH</sequence>
<gene>
    <name evidence="8" type="ordered locus">Psed_5149</name>
</gene>
<feature type="active site" description="Nucleophile" evidence="6">
    <location>
        <position position="152"/>
    </location>
</feature>
<dbReference type="PANTHER" id="PTHR30582:SF33">
    <property type="entry name" value="EXPORTED PROTEIN"/>
    <property type="match status" value="1"/>
</dbReference>
<accession>F4CRR9</accession>
<dbReference type="Proteomes" id="UP000007809">
    <property type="component" value="Chromosome"/>
</dbReference>
<dbReference type="PROSITE" id="PS52029">
    <property type="entry name" value="LD_TPASE"/>
    <property type="match status" value="1"/>
</dbReference>
<keyword evidence="2" id="KW-0808">Transferase</keyword>
<keyword evidence="4 6" id="KW-0573">Peptidoglycan synthesis</keyword>
<feature type="domain" description="L,D-TPase catalytic" evidence="7">
    <location>
        <begin position="70"/>
        <end position="176"/>
    </location>
</feature>
<name>F4CRR9_PSEUX</name>
<dbReference type="UniPathway" id="UPA00219"/>